<feature type="compositionally biased region" description="Low complexity" evidence="1">
    <location>
        <begin position="1"/>
        <end position="23"/>
    </location>
</feature>
<evidence type="ECO:0000313" key="3">
    <source>
        <dbReference type="Proteomes" id="UP001589887"/>
    </source>
</evidence>
<feature type="region of interest" description="Disordered" evidence="1">
    <location>
        <begin position="1"/>
        <end position="51"/>
    </location>
</feature>
<dbReference type="Proteomes" id="UP001589887">
    <property type="component" value="Unassembled WGS sequence"/>
</dbReference>
<gene>
    <name evidence="2" type="ORF">ACFH04_05730</name>
</gene>
<dbReference type="EMBL" id="JBHMQV010000003">
    <property type="protein sequence ID" value="MFC0843235.1"/>
    <property type="molecule type" value="Genomic_DNA"/>
</dbReference>
<feature type="region of interest" description="Disordered" evidence="1">
    <location>
        <begin position="72"/>
        <end position="91"/>
    </location>
</feature>
<dbReference type="SUPFAM" id="SSF89372">
    <property type="entry name" value="Fucose-specific lectin"/>
    <property type="match status" value="1"/>
</dbReference>
<name>A0ABV6TBT0_9ACTN</name>
<organism evidence="2 3">
    <name type="scientific">Streptomyces noboritoensis</name>
    <dbReference type="NCBI Taxonomy" id="67337"/>
    <lineage>
        <taxon>Bacteria</taxon>
        <taxon>Bacillati</taxon>
        <taxon>Actinomycetota</taxon>
        <taxon>Actinomycetes</taxon>
        <taxon>Kitasatosporales</taxon>
        <taxon>Streptomycetaceae</taxon>
        <taxon>Streptomyces</taxon>
    </lineage>
</organism>
<accession>A0ABV6TBT0</accession>
<evidence type="ECO:0000313" key="2">
    <source>
        <dbReference type="EMBL" id="MFC0843235.1"/>
    </source>
</evidence>
<feature type="compositionally biased region" description="Low complexity" evidence="1">
    <location>
        <begin position="34"/>
        <end position="51"/>
    </location>
</feature>
<keyword evidence="3" id="KW-1185">Reference proteome</keyword>
<comment type="caution">
    <text evidence="2">The sequence shown here is derived from an EMBL/GenBank/DDBJ whole genome shotgun (WGS) entry which is preliminary data.</text>
</comment>
<feature type="non-terminal residue" evidence="2">
    <location>
        <position position="1"/>
    </location>
</feature>
<sequence>TGSAATPAAAATTTSAGSGPSPTGRGGCAPPTTASRGPGPSSATSPTGASPPTGCWGCGPCGGGETAPGSGRFGAADDLGGGRSRPCSAGRAQGGRQLLFGLRFAAIAGRSGANTREVVLLEQASPGGAFRAWRGLGNPELGDDRGRRIGSPVAVAAPDGRVHLFVRNADKGVSTRVRDADGSWGPWVALGGETVQDGLGATVDAQGRVHVFAPGYDFVHHWTRTRPASPSRT</sequence>
<protein>
    <submittedName>
        <fullName evidence="2">PIG-L family deacetylase</fullName>
    </submittedName>
</protein>
<proteinExistence type="predicted"/>
<evidence type="ECO:0000256" key="1">
    <source>
        <dbReference type="SAM" id="MobiDB-lite"/>
    </source>
</evidence>
<reference evidence="2 3" key="1">
    <citation type="submission" date="2024-09" db="EMBL/GenBank/DDBJ databases">
        <authorList>
            <person name="Sun Q."/>
            <person name="Mori K."/>
        </authorList>
    </citation>
    <scope>NUCLEOTIDE SEQUENCE [LARGE SCALE GENOMIC DNA]</scope>
    <source>
        <strain evidence="2 3">JCM 4557</strain>
    </source>
</reference>
<dbReference type="Gene3D" id="2.120.10.70">
    <property type="entry name" value="Fucose-specific lectin"/>
    <property type="match status" value="1"/>
</dbReference>